<name>A0A9X2KN21_9SPHN</name>
<sequence length="67" mass="7689">MDTLDSQIAEAQTRERKERELAEHAAEESDRHLLKAERHADEAWSLNESDPALPPIESGLWNPPDER</sequence>
<dbReference type="AlphaFoldDB" id="A0A9X2KN21"/>
<evidence type="ECO:0000313" key="2">
    <source>
        <dbReference type="EMBL" id="MCP3733209.1"/>
    </source>
</evidence>
<keyword evidence="3" id="KW-1185">Reference proteome</keyword>
<dbReference type="RefSeq" id="WP_254297405.1">
    <property type="nucleotide sequence ID" value="NZ_JAMLDX010000036.1"/>
</dbReference>
<accession>A0A9X2KN21</accession>
<evidence type="ECO:0000256" key="1">
    <source>
        <dbReference type="SAM" id="MobiDB-lite"/>
    </source>
</evidence>
<protein>
    <submittedName>
        <fullName evidence="2">Uncharacterized protein</fullName>
    </submittedName>
</protein>
<evidence type="ECO:0000313" key="3">
    <source>
        <dbReference type="Proteomes" id="UP001139451"/>
    </source>
</evidence>
<comment type="caution">
    <text evidence="2">The sequence shown here is derived from an EMBL/GenBank/DDBJ whole genome shotgun (WGS) entry which is preliminary data.</text>
</comment>
<proteinExistence type="predicted"/>
<gene>
    <name evidence="2" type="ORF">M9978_22655</name>
</gene>
<feature type="region of interest" description="Disordered" evidence="1">
    <location>
        <begin position="1"/>
        <end position="67"/>
    </location>
</feature>
<dbReference type="Proteomes" id="UP001139451">
    <property type="component" value="Unassembled WGS sequence"/>
</dbReference>
<organism evidence="2 3">
    <name type="scientific">Sphingomonas tagetis</name>
    <dbReference type="NCBI Taxonomy" id="2949092"/>
    <lineage>
        <taxon>Bacteria</taxon>
        <taxon>Pseudomonadati</taxon>
        <taxon>Pseudomonadota</taxon>
        <taxon>Alphaproteobacteria</taxon>
        <taxon>Sphingomonadales</taxon>
        <taxon>Sphingomonadaceae</taxon>
        <taxon>Sphingomonas</taxon>
    </lineage>
</organism>
<feature type="compositionally biased region" description="Basic and acidic residues" evidence="1">
    <location>
        <begin position="12"/>
        <end position="42"/>
    </location>
</feature>
<reference evidence="2" key="1">
    <citation type="submission" date="2022-05" db="EMBL/GenBank/DDBJ databases">
        <title>Sphingomonas sp. strain MG17 Genome sequencing and assembly.</title>
        <authorList>
            <person name="Kim I."/>
        </authorList>
    </citation>
    <scope>NUCLEOTIDE SEQUENCE</scope>
    <source>
        <strain evidence="2">MG17</strain>
    </source>
</reference>
<feature type="compositionally biased region" description="Polar residues" evidence="1">
    <location>
        <begin position="1"/>
        <end position="10"/>
    </location>
</feature>
<dbReference type="EMBL" id="JAMLDX010000036">
    <property type="protein sequence ID" value="MCP3733209.1"/>
    <property type="molecule type" value="Genomic_DNA"/>
</dbReference>